<dbReference type="Proteomes" id="UP001175211">
    <property type="component" value="Unassembled WGS sequence"/>
</dbReference>
<sequence length="271" mass="30475">MLAHTIHLIGVTKAVGDHIKTLDLQMRDAVALIPDHVDGQWVCNALNQAYPADNGFLDDFQTVGFTVKALVNDSDQFDQNSSLLFRLRQRGAWTNLSAITALRHAFDKWYDTFASIEGASNAFASNVDISHAKDHVMSDAYGNSDMCHLLKGLERDRYPFNMKFMASVPVTYKECMENRFETTKKMLQTVVEAFCENEKAPETISIQKGFSLTQFRITYISFLSPFIFNISRCAPRGEGAECHLREVFPDDGMVDNACTLDSLSVLARHQV</sequence>
<proteinExistence type="predicted"/>
<accession>A0AA39J628</accession>
<organism evidence="1 2">
    <name type="scientific">Armillaria tabescens</name>
    <name type="common">Ringless honey mushroom</name>
    <name type="synonym">Agaricus tabescens</name>
    <dbReference type="NCBI Taxonomy" id="1929756"/>
    <lineage>
        <taxon>Eukaryota</taxon>
        <taxon>Fungi</taxon>
        <taxon>Dikarya</taxon>
        <taxon>Basidiomycota</taxon>
        <taxon>Agaricomycotina</taxon>
        <taxon>Agaricomycetes</taxon>
        <taxon>Agaricomycetidae</taxon>
        <taxon>Agaricales</taxon>
        <taxon>Marasmiineae</taxon>
        <taxon>Physalacriaceae</taxon>
        <taxon>Desarmillaria</taxon>
    </lineage>
</organism>
<dbReference type="RefSeq" id="XP_060322351.1">
    <property type="nucleotide sequence ID" value="XM_060470517.1"/>
</dbReference>
<evidence type="ECO:0000313" key="2">
    <source>
        <dbReference type="Proteomes" id="UP001175211"/>
    </source>
</evidence>
<reference evidence="1" key="1">
    <citation type="submission" date="2023-06" db="EMBL/GenBank/DDBJ databases">
        <authorList>
            <consortium name="Lawrence Berkeley National Laboratory"/>
            <person name="Ahrendt S."/>
            <person name="Sahu N."/>
            <person name="Indic B."/>
            <person name="Wong-Bajracharya J."/>
            <person name="Merenyi Z."/>
            <person name="Ke H.-M."/>
            <person name="Monk M."/>
            <person name="Kocsube S."/>
            <person name="Drula E."/>
            <person name="Lipzen A."/>
            <person name="Balint B."/>
            <person name="Henrissat B."/>
            <person name="Andreopoulos B."/>
            <person name="Martin F.M."/>
            <person name="Harder C.B."/>
            <person name="Rigling D."/>
            <person name="Ford K.L."/>
            <person name="Foster G.D."/>
            <person name="Pangilinan J."/>
            <person name="Papanicolaou A."/>
            <person name="Barry K."/>
            <person name="LaButti K."/>
            <person name="Viragh M."/>
            <person name="Koriabine M."/>
            <person name="Yan M."/>
            <person name="Riley R."/>
            <person name="Champramary S."/>
            <person name="Plett K.L."/>
            <person name="Tsai I.J."/>
            <person name="Slot J."/>
            <person name="Sipos G."/>
            <person name="Plett J."/>
            <person name="Nagy L.G."/>
            <person name="Grigoriev I.V."/>
        </authorList>
    </citation>
    <scope>NUCLEOTIDE SEQUENCE</scope>
    <source>
        <strain evidence="1">CCBAS 213</strain>
    </source>
</reference>
<keyword evidence="2" id="KW-1185">Reference proteome</keyword>
<evidence type="ECO:0000313" key="1">
    <source>
        <dbReference type="EMBL" id="KAK0436791.1"/>
    </source>
</evidence>
<dbReference type="EMBL" id="JAUEPS010000122">
    <property type="protein sequence ID" value="KAK0436791.1"/>
    <property type="molecule type" value="Genomic_DNA"/>
</dbReference>
<name>A0AA39J628_ARMTA</name>
<dbReference type="GeneID" id="85354065"/>
<dbReference type="AlphaFoldDB" id="A0AA39J628"/>
<gene>
    <name evidence="1" type="ORF">EV420DRAFT_1487407</name>
</gene>
<comment type="caution">
    <text evidence="1">The sequence shown here is derived from an EMBL/GenBank/DDBJ whole genome shotgun (WGS) entry which is preliminary data.</text>
</comment>
<protein>
    <submittedName>
        <fullName evidence="1">Uncharacterized protein</fullName>
    </submittedName>
</protein>